<organism evidence="6 7">
    <name type="scientific">Streptomyces chlorus</name>
    <dbReference type="NCBI Taxonomy" id="887452"/>
    <lineage>
        <taxon>Bacteria</taxon>
        <taxon>Bacillati</taxon>
        <taxon>Actinomycetota</taxon>
        <taxon>Actinomycetes</taxon>
        <taxon>Kitasatosporales</taxon>
        <taxon>Streptomycetaceae</taxon>
        <taxon>Streptomyces</taxon>
    </lineage>
</organism>
<keyword evidence="4" id="KW-0804">Transcription</keyword>
<dbReference type="SUPFAM" id="SSF46785">
    <property type="entry name" value="Winged helix' DNA-binding domain"/>
    <property type="match status" value="1"/>
</dbReference>
<dbReference type="InterPro" id="IPR036388">
    <property type="entry name" value="WH-like_DNA-bd_sf"/>
</dbReference>
<feature type="compositionally biased region" description="Low complexity" evidence="5">
    <location>
        <begin position="227"/>
        <end position="239"/>
    </location>
</feature>
<evidence type="ECO:0000256" key="4">
    <source>
        <dbReference type="ARBA" id="ARBA00023163"/>
    </source>
</evidence>
<protein>
    <submittedName>
        <fullName evidence="6">BlaI/MecI/CopY family transcriptional regulator</fullName>
    </submittedName>
</protein>
<feature type="compositionally biased region" description="Low complexity" evidence="5">
    <location>
        <begin position="140"/>
        <end position="153"/>
    </location>
</feature>
<dbReference type="EMBL" id="JBHSOA010000016">
    <property type="protein sequence ID" value="MFC5852083.1"/>
    <property type="molecule type" value="Genomic_DNA"/>
</dbReference>
<dbReference type="InterPro" id="IPR005650">
    <property type="entry name" value="BlaI_family"/>
</dbReference>
<evidence type="ECO:0000256" key="2">
    <source>
        <dbReference type="ARBA" id="ARBA00023015"/>
    </source>
</evidence>
<dbReference type="Proteomes" id="UP001596180">
    <property type="component" value="Unassembled WGS sequence"/>
</dbReference>
<comment type="similarity">
    <text evidence="1">Belongs to the BlaI transcriptional regulatory family.</text>
</comment>
<feature type="region of interest" description="Disordered" evidence="5">
    <location>
        <begin position="227"/>
        <end position="258"/>
    </location>
</feature>
<dbReference type="RefSeq" id="WP_381360923.1">
    <property type="nucleotide sequence ID" value="NZ_JBHSOA010000016.1"/>
</dbReference>
<gene>
    <name evidence="6" type="ORF">ACFPZI_09710</name>
</gene>
<sequence>MVTEPEEPTSQSLQSQYAAQFADHLAGNREEQARLRKRLEQLEADEAWLVKALETVSAPAEAGASAQAPENEPAQPQDNTSGPTEPAESSEATDVGASAAVPKQRQDKPAGAPAKKTTAKKTAVKETTAKKTAAKRSTAKKAPAAKKTTVAKAGEPALGELLLSVLGKHAGQPRTASEVVGDLEREYPERARDINTVRSTLERLVAKSRIERTKQKNTVLYTAVTESAPAADDAAAEASPRTETAGAEETEKVSAQAW</sequence>
<dbReference type="InterPro" id="IPR036390">
    <property type="entry name" value="WH_DNA-bd_sf"/>
</dbReference>
<feature type="compositionally biased region" description="Low complexity" evidence="5">
    <location>
        <begin position="58"/>
        <end position="70"/>
    </location>
</feature>
<comment type="caution">
    <text evidence="6">The sequence shown here is derived from an EMBL/GenBank/DDBJ whole genome shotgun (WGS) entry which is preliminary data.</text>
</comment>
<evidence type="ECO:0000313" key="7">
    <source>
        <dbReference type="Proteomes" id="UP001596180"/>
    </source>
</evidence>
<accession>A0ABW1DTU8</accession>
<proteinExistence type="inferred from homology"/>
<name>A0ABW1DTU8_9ACTN</name>
<evidence type="ECO:0000256" key="3">
    <source>
        <dbReference type="ARBA" id="ARBA00023125"/>
    </source>
</evidence>
<keyword evidence="3" id="KW-0238">DNA-binding</keyword>
<keyword evidence="2" id="KW-0805">Transcription regulation</keyword>
<feature type="region of interest" description="Disordered" evidence="5">
    <location>
        <begin position="58"/>
        <end position="156"/>
    </location>
</feature>
<feature type="compositionally biased region" description="Polar residues" evidence="5">
    <location>
        <begin position="74"/>
        <end position="83"/>
    </location>
</feature>
<evidence type="ECO:0000256" key="1">
    <source>
        <dbReference type="ARBA" id="ARBA00011046"/>
    </source>
</evidence>
<keyword evidence="7" id="KW-1185">Reference proteome</keyword>
<evidence type="ECO:0000313" key="6">
    <source>
        <dbReference type="EMBL" id="MFC5852083.1"/>
    </source>
</evidence>
<dbReference type="Gene3D" id="1.10.10.10">
    <property type="entry name" value="Winged helix-like DNA-binding domain superfamily/Winged helix DNA-binding domain"/>
    <property type="match status" value="1"/>
</dbReference>
<dbReference type="Pfam" id="PF03965">
    <property type="entry name" value="Penicillinase_R"/>
    <property type="match status" value="1"/>
</dbReference>
<reference evidence="7" key="1">
    <citation type="journal article" date="2019" name="Int. J. Syst. Evol. Microbiol.">
        <title>The Global Catalogue of Microorganisms (GCM) 10K type strain sequencing project: providing services to taxonomists for standard genome sequencing and annotation.</title>
        <authorList>
            <consortium name="The Broad Institute Genomics Platform"/>
            <consortium name="The Broad Institute Genome Sequencing Center for Infectious Disease"/>
            <person name="Wu L."/>
            <person name="Ma J."/>
        </authorList>
    </citation>
    <scope>NUCLEOTIDE SEQUENCE [LARGE SCALE GENOMIC DNA]</scope>
    <source>
        <strain evidence="7">JCM 10411</strain>
    </source>
</reference>
<evidence type="ECO:0000256" key="5">
    <source>
        <dbReference type="SAM" id="MobiDB-lite"/>
    </source>
</evidence>